<evidence type="ECO:0000256" key="1">
    <source>
        <dbReference type="PROSITE-ProRule" id="PRU00285"/>
    </source>
</evidence>
<dbReference type="AlphaFoldDB" id="A0A4Y6V379"/>
<protein>
    <submittedName>
        <fullName evidence="4">Hsp20/alpha crystallin family protein</fullName>
    </submittedName>
</protein>
<proteinExistence type="inferred from homology"/>
<dbReference type="Proteomes" id="UP000316968">
    <property type="component" value="Chromosome"/>
</dbReference>
<reference evidence="4 5" key="1">
    <citation type="submission" date="2019-06" db="EMBL/GenBank/DDBJ databases">
        <title>Saccharibacillus brassicae sp. nov., an endophytic bacterium isolated from Chinese cabbage seeds (Brassica pekinensis).</title>
        <authorList>
            <person name="Jiang L."/>
            <person name="Lee J."/>
            <person name="Kim S.W."/>
        </authorList>
    </citation>
    <scope>NUCLEOTIDE SEQUENCE [LARGE SCALE GENOMIC DNA]</scope>
    <source>
        <strain evidence="5">KCTC 43072 / ATSA2</strain>
    </source>
</reference>
<name>A0A4Y6V379_SACBS</name>
<keyword evidence="5" id="KW-1185">Reference proteome</keyword>
<dbReference type="PANTHER" id="PTHR11527">
    <property type="entry name" value="HEAT-SHOCK PROTEIN 20 FAMILY MEMBER"/>
    <property type="match status" value="1"/>
</dbReference>
<dbReference type="CDD" id="cd06471">
    <property type="entry name" value="ACD_LpsHSP_like"/>
    <property type="match status" value="1"/>
</dbReference>
<evidence type="ECO:0000259" key="3">
    <source>
        <dbReference type="PROSITE" id="PS01031"/>
    </source>
</evidence>
<dbReference type="InterPro" id="IPR008978">
    <property type="entry name" value="HSP20-like_chaperone"/>
</dbReference>
<dbReference type="RefSeq" id="WP_141449266.1">
    <property type="nucleotide sequence ID" value="NZ_CP041217.1"/>
</dbReference>
<evidence type="ECO:0000256" key="2">
    <source>
        <dbReference type="RuleBase" id="RU003616"/>
    </source>
</evidence>
<dbReference type="InterPro" id="IPR002068">
    <property type="entry name" value="A-crystallin/Hsp20_dom"/>
</dbReference>
<gene>
    <name evidence="4" type="ORF">FFV09_18890</name>
</gene>
<organism evidence="4 5">
    <name type="scientific">Saccharibacillus brassicae</name>
    <dbReference type="NCBI Taxonomy" id="2583377"/>
    <lineage>
        <taxon>Bacteria</taxon>
        <taxon>Bacillati</taxon>
        <taxon>Bacillota</taxon>
        <taxon>Bacilli</taxon>
        <taxon>Bacillales</taxon>
        <taxon>Paenibacillaceae</taxon>
        <taxon>Saccharibacillus</taxon>
    </lineage>
</organism>
<dbReference type="InterPro" id="IPR031107">
    <property type="entry name" value="Small_HSP"/>
</dbReference>
<dbReference type="EMBL" id="CP041217">
    <property type="protein sequence ID" value="QDH22725.1"/>
    <property type="molecule type" value="Genomic_DNA"/>
</dbReference>
<dbReference type="PROSITE" id="PS01031">
    <property type="entry name" value="SHSP"/>
    <property type="match status" value="1"/>
</dbReference>
<sequence length="149" mass="17440">MFEQGPFGRQAEEMFSQIAKTFGDTFGEEFAAPFRERALSFRTDIHEDHGRYLLEAELPGFRKEEIDIDYTAPHLTIRAVRQQAEPVSEEDGRRAIRSERRYGEFVRRFYLEDVDREGIRAQLKDGLLKLDIPKKETTISKRILIEGED</sequence>
<dbReference type="Gene3D" id="2.60.40.790">
    <property type="match status" value="1"/>
</dbReference>
<dbReference type="Pfam" id="PF00011">
    <property type="entry name" value="HSP20"/>
    <property type="match status" value="1"/>
</dbReference>
<evidence type="ECO:0000313" key="5">
    <source>
        <dbReference type="Proteomes" id="UP000316968"/>
    </source>
</evidence>
<dbReference type="KEGG" id="saca:FFV09_18890"/>
<dbReference type="OrthoDB" id="9811615at2"/>
<evidence type="ECO:0000313" key="4">
    <source>
        <dbReference type="EMBL" id="QDH22725.1"/>
    </source>
</evidence>
<dbReference type="SUPFAM" id="SSF49764">
    <property type="entry name" value="HSP20-like chaperones"/>
    <property type="match status" value="1"/>
</dbReference>
<comment type="similarity">
    <text evidence="1 2">Belongs to the small heat shock protein (HSP20) family.</text>
</comment>
<accession>A0A4Y6V379</accession>
<feature type="domain" description="SHSP" evidence="3">
    <location>
        <begin position="34"/>
        <end position="148"/>
    </location>
</feature>